<sequence length="79" mass="8152">MMPILLAGSAPLSTAAGAVSTTGSAIRLSVSPGLDRRGTVDRAWWPHSRGAAVALPGLVAAVDQRLGRTTLRIGLYRDA</sequence>
<name>A0ABW7AL01_9ACTN</name>
<proteinExistence type="predicted"/>
<dbReference type="Proteomes" id="UP001603978">
    <property type="component" value="Unassembled WGS sequence"/>
</dbReference>
<comment type="caution">
    <text evidence="1">The sequence shown here is derived from an EMBL/GenBank/DDBJ whole genome shotgun (WGS) entry which is preliminary data.</text>
</comment>
<evidence type="ECO:0000313" key="1">
    <source>
        <dbReference type="EMBL" id="MFG1708012.1"/>
    </source>
</evidence>
<dbReference type="Pfam" id="PF19457">
    <property type="entry name" value="DUF5994"/>
    <property type="match status" value="1"/>
</dbReference>
<gene>
    <name evidence="1" type="ORF">ACFLIM_32865</name>
</gene>
<dbReference type="EMBL" id="JBICRM010000025">
    <property type="protein sequence ID" value="MFG1708012.1"/>
    <property type="molecule type" value="Genomic_DNA"/>
</dbReference>
<reference evidence="1 2" key="1">
    <citation type="submission" date="2024-10" db="EMBL/GenBank/DDBJ databases">
        <authorList>
            <person name="Topkara A.R."/>
            <person name="Saygin H."/>
        </authorList>
    </citation>
    <scope>NUCLEOTIDE SEQUENCE [LARGE SCALE GENOMIC DNA]</scope>
    <source>
        <strain evidence="1 2">M3C6</strain>
    </source>
</reference>
<evidence type="ECO:0000313" key="2">
    <source>
        <dbReference type="Proteomes" id="UP001603978"/>
    </source>
</evidence>
<dbReference type="RefSeq" id="WP_393172159.1">
    <property type="nucleotide sequence ID" value="NZ_JBICRM010000025.1"/>
</dbReference>
<accession>A0ABW7AL01</accession>
<keyword evidence="2" id="KW-1185">Reference proteome</keyword>
<dbReference type="InterPro" id="IPR046036">
    <property type="entry name" value="DUF5994"/>
</dbReference>
<protein>
    <submittedName>
        <fullName evidence="1">DUF5994 family protein</fullName>
    </submittedName>
</protein>
<organism evidence="1 2">
    <name type="scientific">Nonomuraea marmarensis</name>
    <dbReference type="NCBI Taxonomy" id="3351344"/>
    <lineage>
        <taxon>Bacteria</taxon>
        <taxon>Bacillati</taxon>
        <taxon>Actinomycetota</taxon>
        <taxon>Actinomycetes</taxon>
        <taxon>Streptosporangiales</taxon>
        <taxon>Streptosporangiaceae</taxon>
        <taxon>Nonomuraea</taxon>
    </lineage>
</organism>